<dbReference type="PANTHER" id="PTHR31672">
    <property type="entry name" value="BNACNNG10540D PROTEIN"/>
    <property type="match status" value="1"/>
</dbReference>
<organism evidence="2 3">
    <name type="scientific">Turnera subulata</name>
    <dbReference type="NCBI Taxonomy" id="218843"/>
    <lineage>
        <taxon>Eukaryota</taxon>
        <taxon>Viridiplantae</taxon>
        <taxon>Streptophyta</taxon>
        <taxon>Embryophyta</taxon>
        <taxon>Tracheophyta</taxon>
        <taxon>Spermatophyta</taxon>
        <taxon>Magnoliopsida</taxon>
        <taxon>eudicotyledons</taxon>
        <taxon>Gunneridae</taxon>
        <taxon>Pentapetalae</taxon>
        <taxon>rosids</taxon>
        <taxon>fabids</taxon>
        <taxon>Malpighiales</taxon>
        <taxon>Passifloraceae</taxon>
        <taxon>Turnera</taxon>
    </lineage>
</organism>
<dbReference type="AlphaFoldDB" id="A0A9Q0JP35"/>
<dbReference type="InterPro" id="IPR050796">
    <property type="entry name" value="SCF_F-box_component"/>
</dbReference>
<reference evidence="2" key="2">
    <citation type="journal article" date="2023" name="Plants (Basel)">
        <title>Annotation of the Turnera subulata (Passifloraceae) Draft Genome Reveals the S-Locus Evolved after the Divergence of Turneroideae from Passifloroideae in a Stepwise Manner.</title>
        <authorList>
            <person name="Henning P.M."/>
            <person name="Roalson E.H."/>
            <person name="Mir W."/>
            <person name="McCubbin A.G."/>
            <person name="Shore J.S."/>
        </authorList>
    </citation>
    <scope>NUCLEOTIDE SEQUENCE</scope>
    <source>
        <strain evidence="2">F60SS</strain>
    </source>
</reference>
<proteinExistence type="predicted"/>
<dbReference type="SMART" id="SM00256">
    <property type="entry name" value="FBOX"/>
    <property type="match status" value="1"/>
</dbReference>
<dbReference type="InterPro" id="IPR036047">
    <property type="entry name" value="F-box-like_dom_sf"/>
</dbReference>
<comment type="caution">
    <text evidence="2">The sequence shown here is derived from an EMBL/GenBank/DDBJ whole genome shotgun (WGS) entry which is preliminary data.</text>
</comment>
<name>A0A9Q0JP35_9ROSI</name>
<protein>
    <recommendedName>
        <fullName evidence="1">F-box domain-containing protein</fullName>
    </recommendedName>
</protein>
<dbReference type="EMBL" id="JAKUCV010000753">
    <property type="protein sequence ID" value="KAJ4848908.1"/>
    <property type="molecule type" value="Genomic_DNA"/>
</dbReference>
<dbReference type="Pfam" id="PF00646">
    <property type="entry name" value="F-box"/>
    <property type="match status" value="1"/>
</dbReference>
<gene>
    <name evidence="2" type="ORF">Tsubulata_022662</name>
</gene>
<sequence length="172" mass="18810">MAAAGGISIPLDAVAVILCCLPMKSVLRVRAVSKAWCSLIDSSYFARLQLSASNVDPMLVILTNEYIERTDNIVVCADFYCLDDDYDDVDDDGASSSLRQVGPRSCPFKPRRGYTYALGSSCNGMLALGSYGRNLDFWNPTTNQCFSTLLAPDQAPALDQTFQAILGRMWLT</sequence>
<evidence type="ECO:0000259" key="1">
    <source>
        <dbReference type="SMART" id="SM00256"/>
    </source>
</evidence>
<dbReference type="Proteomes" id="UP001141552">
    <property type="component" value="Unassembled WGS sequence"/>
</dbReference>
<dbReference type="SUPFAM" id="SSF81383">
    <property type="entry name" value="F-box domain"/>
    <property type="match status" value="1"/>
</dbReference>
<dbReference type="InterPro" id="IPR001810">
    <property type="entry name" value="F-box_dom"/>
</dbReference>
<keyword evidence="3" id="KW-1185">Reference proteome</keyword>
<accession>A0A9Q0JP35</accession>
<evidence type="ECO:0000313" key="3">
    <source>
        <dbReference type="Proteomes" id="UP001141552"/>
    </source>
</evidence>
<dbReference type="PANTHER" id="PTHR31672:SF13">
    <property type="entry name" value="F-BOX PROTEIN CPR30-LIKE"/>
    <property type="match status" value="1"/>
</dbReference>
<evidence type="ECO:0000313" key="2">
    <source>
        <dbReference type="EMBL" id="KAJ4848908.1"/>
    </source>
</evidence>
<feature type="domain" description="F-box" evidence="1">
    <location>
        <begin position="9"/>
        <end position="48"/>
    </location>
</feature>
<dbReference type="OrthoDB" id="851737at2759"/>
<reference evidence="2" key="1">
    <citation type="submission" date="2022-02" db="EMBL/GenBank/DDBJ databases">
        <authorList>
            <person name="Henning P.M."/>
            <person name="McCubbin A.G."/>
            <person name="Shore J.S."/>
        </authorList>
    </citation>
    <scope>NUCLEOTIDE SEQUENCE</scope>
    <source>
        <strain evidence="2">F60SS</strain>
        <tissue evidence="2">Leaves</tissue>
    </source>
</reference>